<dbReference type="EMBL" id="CP022572">
    <property type="protein sequence ID" value="AZU60214.1"/>
    <property type="molecule type" value="Genomic_DNA"/>
</dbReference>
<keyword evidence="2" id="KW-0472">Membrane</keyword>
<proteinExistence type="predicted"/>
<accession>A0A3T0HSX2</accession>
<evidence type="ECO:0000313" key="5">
    <source>
        <dbReference type="Proteomes" id="UP000282892"/>
    </source>
</evidence>
<dbReference type="AlphaFoldDB" id="A0A3T0HSX2"/>
<reference evidence="4 5" key="1">
    <citation type="submission" date="2017-07" db="EMBL/GenBank/DDBJ databases">
        <title>The complete genome sequence of Bacillus mesonae strain H20-5, an efficient strain improving plant abiotic stress resistance.</title>
        <authorList>
            <person name="Kim S.Y."/>
            <person name="Song H."/>
            <person name="Sang M.K."/>
            <person name="Weon H.-Y."/>
            <person name="Song J."/>
        </authorList>
    </citation>
    <scope>NUCLEOTIDE SEQUENCE [LARGE SCALE GENOMIC DNA]</scope>
    <source>
        <strain evidence="4 5">H20-5</strain>
    </source>
</reference>
<dbReference type="InterPro" id="IPR021309">
    <property type="entry name" value="YgaP-like_TM"/>
</dbReference>
<keyword evidence="5" id="KW-1185">Reference proteome</keyword>
<sequence>MNVKPNIGILNALIRITAGLTILAWCTAKLVKRPWRESYLLVAICGAMKVAEGIVRYCPLTAMYEKCPVMEPLKKCGSTAGGSSEYSSMDGMEGLNDEVEAHNPT</sequence>
<name>A0A3T0HSX2_9BACI</name>
<dbReference type="RefSeq" id="WP_066390904.1">
    <property type="nucleotide sequence ID" value="NZ_CP022572.1"/>
</dbReference>
<keyword evidence="2" id="KW-0812">Transmembrane</keyword>
<dbReference type="KEGG" id="nmk:CHR53_02440"/>
<gene>
    <name evidence="4" type="ORF">CHR53_02440</name>
</gene>
<evidence type="ECO:0000256" key="1">
    <source>
        <dbReference type="SAM" id="MobiDB-lite"/>
    </source>
</evidence>
<evidence type="ECO:0000313" key="4">
    <source>
        <dbReference type="EMBL" id="AZU60214.1"/>
    </source>
</evidence>
<protein>
    <submittedName>
        <fullName evidence="4">DUF2892 domain-containing protein</fullName>
    </submittedName>
</protein>
<dbReference type="STRING" id="1193713.GCA_001636315_03010"/>
<dbReference type="Pfam" id="PF11127">
    <property type="entry name" value="YgaP-like_TM"/>
    <property type="match status" value="1"/>
</dbReference>
<feature type="region of interest" description="Disordered" evidence="1">
    <location>
        <begin position="80"/>
        <end position="105"/>
    </location>
</feature>
<organism evidence="4 5">
    <name type="scientific">Neobacillus mesonae</name>
    <dbReference type="NCBI Taxonomy" id="1193713"/>
    <lineage>
        <taxon>Bacteria</taxon>
        <taxon>Bacillati</taxon>
        <taxon>Bacillota</taxon>
        <taxon>Bacilli</taxon>
        <taxon>Bacillales</taxon>
        <taxon>Bacillaceae</taxon>
        <taxon>Neobacillus</taxon>
    </lineage>
</organism>
<evidence type="ECO:0000256" key="2">
    <source>
        <dbReference type="SAM" id="Phobius"/>
    </source>
</evidence>
<keyword evidence="2" id="KW-1133">Transmembrane helix</keyword>
<feature type="transmembrane region" description="Helical" evidence="2">
    <location>
        <begin position="12"/>
        <end position="31"/>
    </location>
</feature>
<evidence type="ECO:0000259" key="3">
    <source>
        <dbReference type="Pfam" id="PF11127"/>
    </source>
</evidence>
<feature type="domain" description="Inner membrane protein YgaP-like transmembrane" evidence="3">
    <location>
        <begin position="4"/>
        <end position="63"/>
    </location>
</feature>
<dbReference type="Proteomes" id="UP000282892">
    <property type="component" value="Chromosome"/>
</dbReference>
<dbReference type="OrthoDB" id="5405951at2"/>